<dbReference type="EMBL" id="SRQM01000687">
    <property type="protein sequence ID" value="KAG6106894.1"/>
    <property type="molecule type" value="Genomic_DNA"/>
</dbReference>
<dbReference type="AlphaFoldDB" id="A0A9P7TRK5"/>
<reference evidence="1 2" key="1">
    <citation type="journal article" date="2020" name="bioRxiv">
        <title>Whole genome comparisons of ergot fungi reveals the divergence and evolution of species within the genus Claviceps are the result of varying mechanisms driving genome evolution and host range expansion.</title>
        <authorList>
            <person name="Wyka S.A."/>
            <person name="Mondo S.J."/>
            <person name="Liu M."/>
            <person name="Dettman J."/>
            <person name="Nalam V."/>
            <person name="Broders K.D."/>
        </authorList>
    </citation>
    <scope>NUCLEOTIDE SEQUENCE [LARGE SCALE GENOMIC DNA]</scope>
    <source>
        <strain evidence="1 2">LM576</strain>
    </source>
</reference>
<name>A0A9P7TRK5_9HYPO</name>
<evidence type="ECO:0000313" key="1">
    <source>
        <dbReference type="EMBL" id="KAG6106894.1"/>
    </source>
</evidence>
<gene>
    <name evidence="1" type="ORF">E4U13_007178</name>
</gene>
<proteinExistence type="predicted"/>
<keyword evidence="2" id="KW-1185">Reference proteome</keyword>
<accession>A0A9P7TRK5</accession>
<sequence length="274" mass="31867">MCNNSQRQPDDEAFDSKIEIELSATQKFFLPRYRGHVCNVRYQFHPRAKVHPTSASLSKAELEKALRASKKKLRNYEGRILFNDQQKLEPFERSENPAVVTDAEGRNRPQFIVLWKDFQQTQVEILKILPSKHKLSRTDTANRAHLRERRKKSKIVDSEKSLKHRQEEALTGPVEFLIKELEHITKLWYFNFHDNDGQKETKPTKSTKAAGKSSIPDTYRRVFASLEGSQLLLIVEYEAPHKLKRRTVKAARASMADMNLDEDVTKTHSQEQII</sequence>
<dbReference type="Proteomes" id="UP000732380">
    <property type="component" value="Unassembled WGS sequence"/>
</dbReference>
<evidence type="ECO:0000313" key="2">
    <source>
        <dbReference type="Proteomes" id="UP000732380"/>
    </source>
</evidence>
<comment type="caution">
    <text evidence="1">The sequence shown here is derived from an EMBL/GenBank/DDBJ whole genome shotgun (WGS) entry which is preliminary data.</text>
</comment>
<protein>
    <submittedName>
        <fullName evidence="1">Uncharacterized protein</fullName>
    </submittedName>
</protein>
<organism evidence="1 2">
    <name type="scientific">Claviceps humidiphila</name>
    <dbReference type="NCBI Taxonomy" id="1294629"/>
    <lineage>
        <taxon>Eukaryota</taxon>
        <taxon>Fungi</taxon>
        <taxon>Dikarya</taxon>
        <taxon>Ascomycota</taxon>
        <taxon>Pezizomycotina</taxon>
        <taxon>Sordariomycetes</taxon>
        <taxon>Hypocreomycetidae</taxon>
        <taxon>Hypocreales</taxon>
        <taxon>Clavicipitaceae</taxon>
        <taxon>Claviceps</taxon>
    </lineage>
</organism>